<evidence type="ECO:0000313" key="6">
    <source>
        <dbReference type="EMBL" id="ELK23914.1"/>
    </source>
</evidence>
<feature type="compositionally biased region" description="Basic and acidic residues" evidence="4">
    <location>
        <begin position="112"/>
        <end position="126"/>
    </location>
</feature>
<feature type="region of interest" description="Disordered" evidence="4">
    <location>
        <begin position="88"/>
        <end position="136"/>
    </location>
</feature>
<dbReference type="GO" id="GO:0003723">
    <property type="term" value="F:RNA binding"/>
    <property type="evidence" value="ECO:0007669"/>
    <property type="project" value="TreeGrafter"/>
</dbReference>
<evidence type="ECO:0000256" key="4">
    <source>
        <dbReference type="SAM" id="MobiDB-lite"/>
    </source>
</evidence>
<gene>
    <name evidence="6" type="ORF">MDA_GLEAN10020543</name>
</gene>
<dbReference type="PANTHER" id="PTHR10934:SF2">
    <property type="entry name" value="LARGE RIBOSOMAL SUBUNIT PROTEIN EL18"/>
    <property type="match status" value="1"/>
</dbReference>
<feature type="compositionally biased region" description="Polar residues" evidence="4">
    <location>
        <begin position="8"/>
        <end position="17"/>
    </location>
</feature>
<proteinExistence type="predicted"/>
<accession>L5LC44</accession>
<dbReference type="AlphaFoldDB" id="L5LC44"/>
<feature type="domain" description="Large ribosomal subunit protein uL15/eL18" evidence="5">
    <location>
        <begin position="51"/>
        <end position="99"/>
    </location>
</feature>
<protein>
    <submittedName>
        <fullName evidence="6">60S ribosomal protein L18</fullName>
    </submittedName>
</protein>
<dbReference type="InterPro" id="IPR000039">
    <property type="entry name" value="Ribosomal_eL18"/>
</dbReference>
<feature type="region of interest" description="Disordered" evidence="4">
    <location>
        <begin position="1"/>
        <end position="35"/>
    </location>
</feature>
<sequence>MGVDIPPQQRTKGSRQGAQEPGHPPKVAGQAVQVSGQRDQLYLQSSGAEGVVLSRINQPPLVPFRDDPQDEASWPGGKTAVVVGTVTDDERIQEVPKLKEPPTPTTPPSHTKPNEQSKYWKFERTKGRPASRGYKN</sequence>
<dbReference type="GO" id="GO:0003735">
    <property type="term" value="F:structural constituent of ribosome"/>
    <property type="evidence" value="ECO:0007669"/>
    <property type="project" value="InterPro"/>
</dbReference>
<keyword evidence="2 6" id="KW-0689">Ribosomal protein</keyword>
<keyword evidence="3" id="KW-0687">Ribonucleoprotein</keyword>
<evidence type="ECO:0000256" key="1">
    <source>
        <dbReference type="ARBA" id="ARBA00011133"/>
    </source>
</evidence>
<evidence type="ECO:0000313" key="7">
    <source>
        <dbReference type="Proteomes" id="UP000010556"/>
    </source>
</evidence>
<dbReference type="Proteomes" id="UP000010556">
    <property type="component" value="Unassembled WGS sequence"/>
</dbReference>
<dbReference type="InterPro" id="IPR021131">
    <property type="entry name" value="Ribosomal_uL15/eL18"/>
</dbReference>
<dbReference type="Pfam" id="PF17135">
    <property type="entry name" value="Ribosomal_L18"/>
    <property type="match status" value="1"/>
</dbReference>
<name>L5LC44_MYODS</name>
<dbReference type="EMBL" id="KB113176">
    <property type="protein sequence ID" value="ELK23914.1"/>
    <property type="molecule type" value="Genomic_DNA"/>
</dbReference>
<dbReference type="PANTHER" id="PTHR10934">
    <property type="entry name" value="60S RIBOSOMAL PROTEIN L18"/>
    <property type="match status" value="1"/>
</dbReference>
<comment type="subunit">
    <text evidence="1">Component of the large ribosomal subunit.</text>
</comment>
<evidence type="ECO:0000256" key="3">
    <source>
        <dbReference type="ARBA" id="ARBA00023274"/>
    </source>
</evidence>
<evidence type="ECO:0000259" key="5">
    <source>
        <dbReference type="Pfam" id="PF17135"/>
    </source>
</evidence>
<dbReference type="Gene3D" id="3.100.10.10">
    <property type="match status" value="2"/>
</dbReference>
<dbReference type="GO" id="GO:0022625">
    <property type="term" value="C:cytosolic large ribosomal subunit"/>
    <property type="evidence" value="ECO:0007669"/>
    <property type="project" value="TreeGrafter"/>
</dbReference>
<evidence type="ECO:0000256" key="2">
    <source>
        <dbReference type="ARBA" id="ARBA00022980"/>
    </source>
</evidence>
<reference evidence="7" key="1">
    <citation type="journal article" date="2013" name="Science">
        <title>Comparative analysis of bat genomes provides insight into the evolution of flight and immunity.</title>
        <authorList>
            <person name="Zhang G."/>
            <person name="Cowled C."/>
            <person name="Shi Z."/>
            <person name="Huang Z."/>
            <person name="Bishop-Lilly K.A."/>
            <person name="Fang X."/>
            <person name="Wynne J.W."/>
            <person name="Xiong Z."/>
            <person name="Baker M.L."/>
            <person name="Zhao W."/>
            <person name="Tachedjian M."/>
            <person name="Zhu Y."/>
            <person name="Zhou P."/>
            <person name="Jiang X."/>
            <person name="Ng J."/>
            <person name="Yang L."/>
            <person name="Wu L."/>
            <person name="Xiao J."/>
            <person name="Feng Y."/>
            <person name="Chen Y."/>
            <person name="Sun X."/>
            <person name="Zhang Y."/>
            <person name="Marsh G.A."/>
            <person name="Crameri G."/>
            <person name="Broder C.C."/>
            <person name="Frey K.G."/>
            <person name="Wang L.F."/>
            <person name="Wang J."/>
        </authorList>
    </citation>
    <scope>NUCLEOTIDE SEQUENCE [LARGE SCALE GENOMIC DNA]</scope>
</reference>
<feature type="compositionally biased region" description="Basic and acidic residues" evidence="4">
    <location>
        <begin position="88"/>
        <end position="100"/>
    </location>
</feature>
<organism evidence="6 7">
    <name type="scientific">Myotis davidii</name>
    <name type="common">David's myotis</name>
    <dbReference type="NCBI Taxonomy" id="225400"/>
    <lineage>
        <taxon>Eukaryota</taxon>
        <taxon>Metazoa</taxon>
        <taxon>Chordata</taxon>
        <taxon>Craniata</taxon>
        <taxon>Vertebrata</taxon>
        <taxon>Euteleostomi</taxon>
        <taxon>Mammalia</taxon>
        <taxon>Eutheria</taxon>
        <taxon>Laurasiatheria</taxon>
        <taxon>Chiroptera</taxon>
        <taxon>Yangochiroptera</taxon>
        <taxon>Vespertilionidae</taxon>
        <taxon>Myotis</taxon>
    </lineage>
</organism>
<dbReference type="GO" id="GO:0006412">
    <property type="term" value="P:translation"/>
    <property type="evidence" value="ECO:0007669"/>
    <property type="project" value="InterPro"/>
</dbReference>
<keyword evidence="7" id="KW-1185">Reference proteome</keyword>